<evidence type="ECO:0000313" key="16">
    <source>
        <dbReference type="EMBL" id="AFU60435.1"/>
    </source>
</evidence>
<comment type="catalytic activity">
    <reaction evidence="13">
        <text>L-glutamate + NH4(+) + ATP = L-glutamine + ADP + phosphate + H(+)</text>
        <dbReference type="Rhea" id="RHEA:16169"/>
        <dbReference type="ChEBI" id="CHEBI:15378"/>
        <dbReference type="ChEBI" id="CHEBI:28938"/>
        <dbReference type="ChEBI" id="CHEBI:29985"/>
        <dbReference type="ChEBI" id="CHEBI:30616"/>
        <dbReference type="ChEBI" id="CHEBI:43474"/>
        <dbReference type="ChEBI" id="CHEBI:58359"/>
        <dbReference type="ChEBI" id="CHEBI:456216"/>
        <dbReference type="EC" id="6.3.1.2"/>
    </reaction>
</comment>
<evidence type="ECO:0000256" key="10">
    <source>
        <dbReference type="PROSITE-ProRule" id="PRU01330"/>
    </source>
</evidence>
<dbReference type="GO" id="GO:0019740">
    <property type="term" value="P:nitrogen utilization"/>
    <property type="evidence" value="ECO:0007669"/>
    <property type="project" value="TreeGrafter"/>
</dbReference>
<dbReference type="EMBL" id="CP002408">
    <property type="protein sequence ID" value="AFU60435.1"/>
    <property type="molecule type" value="Genomic_DNA"/>
</dbReference>
<evidence type="ECO:0000256" key="3">
    <source>
        <dbReference type="ARBA" id="ARBA00022490"/>
    </source>
</evidence>
<keyword evidence="9" id="KW-0460">Magnesium</keyword>
<feature type="binding site" evidence="9">
    <location>
        <position position="290"/>
    </location>
    <ligand>
        <name>Mg(2+)</name>
        <dbReference type="ChEBI" id="CHEBI:18420"/>
        <label>1</label>
    </ligand>
</feature>
<evidence type="ECO:0000256" key="11">
    <source>
        <dbReference type="RuleBase" id="RU000384"/>
    </source>
</evidence>
<feature type="binding site" evidence="9">
    <location>
        <position position="155"/>
    </location>
    <ligand>
        <name>Mg(2+)</name>
        <dbReference type="ChEBI" id="CHEBI:18420"/>
        <label>1</label>
    </ligand>
</feature>
<comment type="cofactor">
    <cofactor evidence="9">
        <name>Mg(2+)</name>
        <dbReference type="ChEBI" id="CHEBI:18420"/>
    </cofactor>
    <text evidence="9">Binds 2 Mg(2+) ions per subunit.</text>
</comment>
<evidence type="ECO:0000256" key="13">
    <source>
        <dbReference type="RuleBase" id="RU004356"/>
    </source>
</evidence>
<dbReference type="Gene3D" id="3.30.590.10">
    <property type="entry name" value="Glutamine synthetase/guanido kinase, catalytic domain"/>
    <property type="match status" value="1"/>
</dbReference>
<organism evidence="16 17">
    <name type="scientific">Nitrososphaera gargensis (strain Ga9.2)</name>
    <dbReference type="NCBI Taxonomy" id="1237085"/>
    <lineage>
        <taxon>Archaea</taxon>
        <taxon>Nitrososphaerota</taxon>
        <taxon>Nitrososphaeria</taxon>
        <taxon>Nitrososphaerales</taxon>
        <taxon>Nitrososphaeraceae</taxon>
        <taxon>Nitrososphaera</taxon>
    </lineage>
</organism>
<dbReference type="InterPro" id="IPR004809">
    <property type="entry name" value="Gln_synth_I"/>
</dbReference>
<evidence type="ECO:0000256" key="1">
    <source>
        <dbReference type="ARBA" id="ARBA00004496"/>
    </source>
</evidence>
<dbReference type="PROSITE" id="PS00180">
    <property type="entry name" value="GLNA_1"/>
    <property type="match status" value="1"/>
</dbReference>
<sequence>MPTDGIFQLPYKLVDGRIEPLTFTADQVMSRLKEDKIKFLDLQFTGLFGRFHHTTMDSKMFRAEDFTDGLPKLDGSSIRGFTEIHESDLIIRPDPSTFATVPWIGTPTARLICDILSGGSKREIFPRDPRGIAKRAEQYCIDQGFDTSYWGPEVEFFVFDKLEVNTMTPYQGQSYHIQSREAPWSTDSVGYALRLKEGYLPSAPGDTLMEYRNECVDVLTNNFGIVCDAHHHEVATAGQCEIDIRFDTLVNAADAVQSYKYIVKNIAKKHNMIATMMPKPIALDNGSGMHVNVSLWNKGKNLFYDFADEYAEMSQTARYFGGGIIEHAQALAAIVAPTTNSYRRLVPGYEAPVYVAWSTGNRSAIIRIPAHYKGPKFANLKRIEFRAPDPSCNPYLAFSAILAAGIDGIKKKRDIGDPVNEDIFKMSPKRRREFGITQLPASLREAYEELESDNAFLKPVFDSETIDRIIEHEEKEHVELAVRPHPHEFSMYADV</sequence>
<dbReference type="EC" id="6.3.1.2" evidence="13"/>
<dbReference type="GO" id="GO:0046872">
    <property type="term" value="F:metal ion binding"/>
    <property type="evidence" value="ECO:0007669"/>
    <property type="project" value="UniProtKB-KW"/>
</dbReference>
<gene>
    <name evidence="16" type="primary">glnA2</name>
    <name evidence="16" type="ordered locus">Ngar_c35220</name>
</gene>
<dbReference type="GO" id="GO:0016020">
    <property type="term" value="C:membrane"/>
    <property type="evidence" value="ECO:0007669"/>
    <property type="project" value="TreeGrafter"/>
</dbReference>
<dbReference type="Gene3D" id="3.10.20.70">
    <property type="entry name" value="Glutamine synthetase, N-terminal domain"/>
    <property type="match status" value="1"/>
</dbReference>
<evidence type="ECO:0000313" key="17">
    <source>
        <dbReference type="Proteomes" id="UP000008037"/>
    </source>
</evidence>
<feature type="domain" description="GS beta-grasp" evidence="14">
    <location>
        <begin position="35"/>
        <end position="120"/>
    </location>
</feature>
<feature type="binding site" evidence="7">
    <location>
        <position position="344"/>
    </location>
    <ligand>
        <name>L-glutamate</name>
        <dbReference type="ChEBI" id="CHEBI:29985"/>
    </ligand>
</feature>
<evidence type="ECO:0000256" key="4">
    <source>
        <dbReference type="ARBA" id="ARBA00022598"/>
    </source>
</evidence>
<keyword evidence="3 12" id="KW-0963">Cytoplasm</keyword>
<keyword evidence="9" id="KW-0479">Metal-binding</keyword>
<dbReference type="GO" id="GO:0004356">
    <property type="term" value="F:glutamine synthetase activity"/>
    <property type="evidence" value="ECO:0007669"/>
    <property type="project" value="UniProtKB-EC"/>
</dbReference>
<comment type="subcellular location">
    <subcellularLocation>
        <location evidence="1 12">Cytoplasm</location>
    </subcellularLocation>
</comment>
<dbReference type="PANTHER" id="PTHR43407:SF1">
    <property type="entry name" value="LENGSIN"/>
    <property type="match status" value="1"/>
</dbReference>
<keyword evidence="6 8" id="KW-0067">ATP-binding</keyword>
<evidence type="ECO:0000256" key="9">
    <source>
        <dbReference type="PIRSR" id="PIRSR604809-3"/>
    </source>
</evidence>
<dbReference type="GO" id="GO:0005737">
    <property type="term" value="C:cytoplasm"/>
    <property type="evidence" value="ECO:0007669"/>
    <property type="project" value="UniProtKB-SubCell"/>
</dbReference>
<proteinExistence type="inferred from homology"/>
<evidence type="ECO:0000256" key="5">
    <source>
        <dbReference type="ARBA" id="ARBA00022741"/>
    </source>
</evidence>
<dbReference type="InterPro" id="IPR027303">
    <property type="entry name" value="Gln_synth_gly_rich_site"/>
</dbReference>
<dbReference type="SUPFAM" id="SSF55931">
    <property type="entry name" value="Glutamine synthetase/guanido kinase"/>
    <property type="match status" value="1"/>
</dbReference>
<dbReference type="InterPro" id="IPR036651">
    <property type="entry name" value="Gln_synt_N_sf"/>
</dbReference>
<protein>
    <recommendedName>
        <fullName evidence="13">Glutamine synthetase</fullName>
        <ecNumber evidence="13">6.3.1.2</ecNumber>
    </recommendedName>
</protein>
<evidence type="ECO:0000259" key="15">
    <source>
        <dbReference type="PROSITE" id="PS51987"/>
    </source>
</evidence>
<dbReference type="InParanoid" id="K0IJZ1"/>
<feature type="binding site" evidence="7">
    <location>
        <begin position="285"/>
        <end position="286"/>
    </location>
    <ligand>
        <name>L-glutamate</name>
        <dbReference type="ChEBI" id="CHEBI:29985"/>
    </ligand>
</feature>
<dbReference type="AlphaFoldDB" id="K0IJZ1"/>
<dbReference type="PANTHER" id="PTHR43407">
    <property type="entry name" value="GLUTAMINE SYNTHETASE"/>
    <property type="match status" value="1"/>
</dbReference>
<name>K0IJZ1_NITGG</name>
<feature type="binding site" evidence="9">
    <location>
        <position position="384"/>
    </location>
    <ligand>
        <name>Mg(2+)</name>
        <dbReference type="ChEBI" id="CHEBI:18420"/>
        <label>1</label>
    </ligand>
</feature>
<feature type="binding site" evidence="9">
    <location>
        <position position="153"/>
    </location>
    <ligand>
        <name>Mg(2+)</name>
        <dbReference type="ChEBI" id="CHEBI:18420"/>
        <label>1</label>
    </ligand>
</feature>
<accession>K0IJZ1</accession>
<dbReference type="InterPro" id="IPR027302">
    <property type="entry name" value="Gln_synth_N_conserv_site"/>
</dbReference>
<dbReference type="PROSITE" id="PS00181">
    <property type="entry name" value="GLNA_ATP"/>
    <property type="match status" value="1"/>
</dbReference>
<dbReference type="Pfam" id="PF00120">
    <property type="entry name" value="Gln-synt_C"/>
    <property type="match status" value="1"/>
</dbReference>
<feature type="binding site" evidence="8">
    <location>
        <position position="228"/>
    </location>
    <ligand>
        <name>ATP</name>
        <dbReference type="ChEBI" id="CHEBI:30616"/>
    </ligand>
</feature>
<dbReference type="FunCoup" id="K0IJZ1">
    <property type="interactions" value="113"/>
</dbReference>
<feature type="binding site" evidence="7">
    <location>
        <position position="350"/>
    </location>
    <ligand>
        <name>L-glutamate</name>
        <dbReference type="ChEBI" id="CHEBI:29985"/>
    </ligand>
</feature>
<dbReference type="InterPro" id="IPR014746">
    <property type="entry name" value="Gln_synth/guanido_kin_cat_dom"/>
</dbReference>
<feature type="domain" description="GS catalytic" evidence="15">
    <location>
        <begin position="129"/>
        <end position="495"/>
    </location>
</feature>
<evidence type="ECO:0000256" key="6">
    <source>
        <dbReference type="ARBA" id="ARBA00022840"/>
    </source>
</evidence>
<evidence type="ECO:0000256" key="12">
    <source>
        <dbReference type="RuleBase" id="RU000385"/>
    </source>
</evidence>
<dbReference type="KEGG" id="nga:Ngar_c35220"/>
<dbReference type="PROSITE" id="PS51986">
    <property type="entry name" value="GS_BETA_GRASP"/>
    <property type="match status" value="1"/>
</dbReference>
<dbReference type="GO" id="GO:0006542">
    <property type="term" value="P:glutamine biosynthetic process"/>
    <property type="evidence" value="ECO:0007669"/>
    <property type="project" value="InterPro"/>
</dbReference>
<dbReference type="InterPro" id="IPR008147">
    <property type="entry name" value="Gln_synt_N"/>
</dbReference>
<evidence type="ECO:0000256" key="8">
    <source>
        <dbReference type="PIRSR" id="PIRSR604809-2"/>
    </source>
</evidence>
<dbReference type="NCBIfam" id="TIGR00653">
    <property type="entry name" value="GlnA"/>
    <property type="match status" value="1"/>
</dbReference>
<dbReference type="Proteomes" id="UP000008037">
    <property type="component" value="Chromosome"/>
</dbReference>
<dbReference type="GO" id="GO:0005524">
    <property type="term" value="F:ATP binding"/>
    <property type="evidence" value="ECO:0007669"/>
    <property type="project" value="UniProtKB-KW"/>
</dbReference>
<comment type="similarity">
    <text evidence="2 10 11">Belongs to the glutamine synthetase family.</text>
</comment>
<feature type="binding site" evidence="8">
    <location>
        <position position="362"/>
    </location>
    <ligand>
        <name>ATP</name>
        <dbReference type="ChEBI" id="CHEBI:30616"/>
    </ligand>
</feature>
<dbReference type="HOGENOM" id="CLU_017290_1_2_2"/>
<dbReference type="Pfam" id="PF03951">
    <property type="entry name" value="Gln-synt_N"/>
    <property type="match status" value="1"/>
</dbReference>
<dbReference type="STRING" id="1237085.Ngar_c35220"/>
<reference evidence="16 17" key="1">
    <citation type="journal article" date="2012" name="Environ. Microbiol.">
        <title>The genome of the ammonia-oxidizing Candidatus Nitrososphaera gargensis: insights into metabolic versatility and environmental adaptations.</title>
        <authorList>
            <person name="Spang A."/>
            <person name="Poehlein A."/>
            <person name="Offre P."/>
            <person name="Zumbragel S."/>
            <person name="Haider S."/>
            <person name="Rychlik N."/>
            <person name="Nowka B."/>
            <person name="Schmeisser C."/>
            <person name="Lebedeva E.V."/>
            <person name="Rattei T."/>
            <person name="Bohm C."/>
            <person name="Schmid M."/>
            <person name="Galushko A."/>
            <person name="Hatzenpichler R."/>
            <person name="Weinmaier T."/>
            <person name="Daniel R."/>
            <person name="Schleper C."/>
            <person name="Spieck E."/>
            <person name="Streit W."/>
            <person name="Wagner M."/>
        </authorList>
    </citation>
    <scope>NUCLEOTIDE SEQUENCE [LARGE SCALE GENOMIC DNA]</scope>
    <source>
        <strain evidence="17">Ga9.2</strain>
    </source>
</reference>
<dbReference type="PATRIC" id="fig|1237085.11.peg.3525"/>
<keyword evidence="4 13" id="KW-0436">Ligase</keyword>
<keyword evidence="17" id="KW-1185">Reference proteome</keyword>
<evidence type="ECO:0000256" key="7">
    <source>
        <dbReference type="PIRSR" id="PIRSR604809-1"/>
    </source>
</evidence>
<feature type="binding site" evidence="9">
    <location>
        <position position="241"/>
    </location>
    <ligand>
        <name>Mg(2+)</name>
        <dbReference type="ChEBI" id="CHEBI:18420"/>
        <label>1</label>
    </ligand>
</feature>
<dbReference type="SUPFAM" id="SSF54368">
    <property type="entry name" value="Glutamine synthetase, N-terminal domain"/>
    <property type="match status" value="1"/>
</dbReference>
<dbReference type="InterPro" id="IPR008146">
    <property type="entry name" value="Gln_synth_cat_dom"/>
</dbReference>
<evidence type="ECO:0000259" key="14">
    <source>
        <dbReference type="PROSITE" id="PS51986"/>
    </source>
</evidence>
<dbReference type="PROSITE" id="PS51987">
    <property type="entry name" value="GS_CATALYTIC"/>
    <property type="match status" value="1"/>
</dbReference>
<feature type="binding site" evidence="9">
    <location>
        <position position="233"/>
    </location>
    <ligand>
        <name>Mg(2+)</name>
        <dbReference type="ChEBI" id="CHEBI:18420"/>
        <label>1</label>
    </ligand>
</feature>
<dbReference type="SMART" id="SM01230">
    <property type="entry name" value="Gln-synt_C"/>
    <property type="match status" value="1"/>
</dbReference>
<keyword evidence="5 8" id="KW-0547">Nucleotide-binding</keyword>
<feature type="binding site" evidence="7">
    <location>
        <position position="362"/>
    </location>
    <ligand>
        <name>L-glutamate</name>
        <dbReference type="ChEBI" id="CHEBI:29985"/>
    </ligand>
</feature>
<evidence type="ECO:0000256" key="2">
    <source>
        <dbReference type="ARBA" id="ARBA00009897"/>
    </source>
</evidence>
<feature type="binding site" evidence="7">
    <location>
        <position position="386"/>
    </location>
    <ligand>
        <name>L-glutamate</name>
        <dbReference type="ChEBI" id="CHEBI:29985"/>
    </ligand>
</feature>